<dbReference type="PROSITE" id="PS50850">
    <property type="entry name" value="MFS"/>
    <property type="match status" value="1"/>
</dbReference>
<evidence type="ECO:0000256" key="6">
    <source>
        <dbReference type="ARBA" id="ARBA00023136"/>
    </source>
</evidence>
<dbReference type="GO" id="GO:0005886">
    <property type="term" value="C:plasma membrane"/>
    <property type="evidence" value="ECO:0007669"/>
    <property type="project" value="UniProtKB-SubCell"/>
</dbReference>
<evidence type="ECO:0000256" key="7">
    <source>
        <dbReference type="SAM" id="Phobius"/>
    </source>
</evidence>
<evidence type="ECO:0000256" key="3">
    <source>
        <dbReference type="ARBA" id="ARBA00022475"/>
    </source>
</evidence>
<dbReference type="PANTHER" id="PTHR43414:SF6">
    <property type="entry name" value="MULTIDRUG RESISTANCE PROTEIN MDTG"/>
    <property type="match status" value="1"/>
</dbReference>
<dbReference type="AlphaFoldDB" id="A0A9E3ZUU5"/>
<dbReference type="SUPFAM" id="SSF103473">
    <property type="entry name" value="MFS general substrate transporter"/>
    <property type="match status" value="1"/>
</dbReference>
<dbReference type="InterPro" id="IPR001958">
    <property type="entry name" value="Tet-R_TetA/multi-R_MdtG-like"/>
</dbReference>
<gene>
    <name evidence="9" type="ORF">K8V42_07110</name>
</gene>
<feature type="transmembrane region" description="Helical" evidence="7">
    <location>
        <begin position="78"/>
        <end position="101"/>
    </location>
</feature>
<keyword evidence="2" id="KW-0813">Transport</keyword>
<dbReference type="Proteomes" id="UP000813384">
    <property type="component" value="Unassembled WGS sequence"/>
</dbReference>
<reference evidence="9" key="1">
    <citation type="journal article" date="2021" name="PeerJ">
        <title>Extensive microbial diversity within the chicken gut microbiome revealed by metagenomics and culture.</title>
        <authorList>
            <person name="Gilroy R."/>
            <person name="Ravi A."/>
            <person name="Getino M."/>
            <person name="Pursley I."/>
            <person name="Horton D.L."/>
            <person name="Alikhan N.F."/>
            <person name="Baker D."/>
            <person name="Gharbi K."/>
            <person name="Hall N."/>
            <person name="Watson M."/>
            <person name="Adriaenssens E.M."/>
            <person name="Foster-Nyarko E."/>
            <person name="Jarju S."/>
            <person name="Secka A."/>
            <person name="Antonio M."/>
            <person name="Oren A."/>
            <person name="Chaudhuri R.R."/>
            <person name="La Ragione R."/>
            <person name="Hildebrand F."/>
            <person name="Pallen M.J."/>
        </authorList>
    </citation>
    <scope>NUCLEOTIDE SEQUENCE</scope>
    <source>
        <strain evidence="9">150</strain>
    </source>
</reference>
<evidence type="ECO:0000256" key="4">
    <source>
        <dbReference type="ARBA" id="ARBA00022692"/>
    </source>
</evidence>
<evidence type="ECO:0000259" key="8">
    <source>
        <dbReference type="PROSITE" id="PS50850"/>
    </source>
</evidence>
<keyword evidence="3" id="KW-1003">Cell membrane</keyword>
<name>A0A9E3ZUU5_9ENTE</name>
<dbReference type="Gene3D" id="1.20.1250.20">
    <property type="entry name" value="MFS general substrate transporter like domains"/>
    <property type="match status" value="2"/>
</dbReference>
<feature type="transmembrane region" description="Helical" evidence="7">
    <location>
        <begin position="46"/>
        <end position="66"/>
    </location>
</feature>
<feature type="transmembrane region" description="Helical" evidence="7">
    <location>
        <begin position="282"/>
        <end position="302"/>
    </location>
</feature>
<feature type="transmembrane region" description="Helical" evidence="7">
    <location>
        <begin position="250"/>
        <end position="270"/>
    </location>
</feature>
<proteinExistence type="predicted"/>
<dbReference type="PRINTS" id="PR01035">
    <property type="entry name" value="TCRTETA"/>
</dbReference>
<feature type="domain" description="Major facilitator superfamily (MFS) profile" evidence="8">
    <location>
        <begin position="8"/>
        <end position="394"/>
    </location>
</feature>
<keyword evidence="4 7" id="KW-0812">Transmembrane</keyword>
<comment type="subcellular location">
    <subcellularLocation>
        <location evidence="1">Cell membrane</location>
        <topology evidence="1">Multi-pass membrane protein</topology>
    </subcellularLocation>
</comment>
<protein>
    <submittedName>
        <fullName evidence="9">Multidrug efflux MFS transporter</fullName>
    </submittedName>
</protein>
<comment type="caution">
    <text evidence="9">The sequence shown here is derived from an EMBL/GenBank/DDBJ whole genome shotgun (WGS) entry which is preliminary data.</text>
</comment>
<reference evidence="9" key="2">
    <citation type="submission" date="2021-11" db="EMBL/GenBank/DDBJ databases">
        <authorList>
            <person name="Gilroy R."/>
        </authorList>
    </citation>
    <scope>NUCLEOTIDE SEQUENCE</scope>
    <source>
        <strain evidence="9">150</strain>
    </source>
</reference>
<evidence type="ECO:0000256" key="5">
    <source>
        <dbReference type="ARBA" id="ARBA00022989"/>
    </source>
</evidence>
<feature type="transmembrane region" description="Helical" evidence="7">
    <location>
        <begin position="107"/>
        <end position="127"/>
    </location>
</feature>
<evidence type="ECO:0000313" key="9">
    <source>
        <dbReference type="EMBL" id="MCC9274044.1"/>
    </source>
</evidence>
<feature type="transmembrane region" description="Helical" evidence="7">
    <location>
        <begin position="365"/>
        <end position="388"/>
    </location>
</feature>
<organism evidence="9 10">
    <name type="scientific">Enterococcus aquimarinus</name>
    <dbReference type="NCBI Taxonomy" id="328396"/>
    <lineage>
        <taxon>Bacteria</taxon>
        <taxon>Bacillati</taxon>
        <taxon>Bacillota</taxon>
        <taxon>Bacilli</taxon>
        <taxon>Lactobacillales</taxon>
        <taxon>Enterococcaceae</taxon>
        <taxon>Enterococcus</taxon>
    </lineage>
</organism>
<evidence type="ECO:0000256" key="2">
    <source>
        <dbReference type="ARBA" id="ARBA00022448"/>
    </source>
</evidence>
<keyword evidence="5 7" id="KW-1133">Transmembrane helix</keyword>
<feature type="transmembrane region" description="Helical" evidence="7">
    <location>
        <begin position="12"/>
        <end position="34"/>
    </location>
</feature>
<dbReference type="PANTHER" id="PTHR43414">
    <property type="entry name" value="MULTIDRUG RESISTANCE PROTEIN MDTG"/>
    <property type="match status" value="1"/>
</dbReference>
<dbReference type="CDD" id="cd17391">
    <property type="entry name" value="MFS_MdtG_MDR_like"/>
    <property type="match status" value="1"/>
</dbReference>
<dbReference type="GO" id="GO:0022857">
    <property type="term" value="F:transmembrane transporter activity"/>
    <property type="evidence" value="ECO:0007669"/>
    <property type="project" value="InterPro"/>
</dbReference>
<evidence type="ECO:0000313" key="10">
    <source>
        <dbReference type="Proteomes" id="UP000813384"/>
    </source>
</evidence>
<dbReference type="InterPro" id="IPR020846">
    <property type="entry name" value="MFS_dom"/>
</dbReference>
<evidence type="ECO:0000256" key="1">
    <source>
        <dbReference type="ARBA" id="ARBA00004651"/>
    </source>
</evidence>
<feature type="transmembrane region" description="Helical" evidence="7">
    <location>
        <begin position="166"/>
        <end position="185"/>
    </location>
</feature>
<dbReference type="Pfam" id="PF07690">
    <property type="entry name" value="MFS_1"/>
    <property type="match status" value="1"/>
</dbReference>
<feature type="transmembrane region" description="Helical" evidence="7">
    <location>
        <begin position="212"/>
        <end position="238"/>
    </location>
</feature>
<accession>A0A9E3ZUU5</accession>
<dbReference type="InterPro" id="IPR036259">
    <property type="entry name" value="MFS_trans_sf"/>
</dbReference>
<dbReference type="InterPro" id="IPR011701">
    <property type="entry name" value="MFS"/>
</dbReference>
<feature type="transmembrane region" description="Helical" evidence="7">
    <location>
        <begin position="134"/>
        <end position="154"/>
    </location>
</feature>
<dbReference type="EMBL" id="JAJJVO010000105">
    <property type="protein sequence ID" value="MCC9274044.1"/>
    <property type="molecule type" value="Genomic_DNA"/>
</dbReference>
<keyword evidence="6 7" id="KW-0472">Membrane</keyword>
<sequence>MEINWKRNLLISWIGCFFTGASFSLVMPFIPLYIEELGAPASQVPLLSGLAISITALAAAIVAPIWGNLADRKGRRLMMIRAAAGMTVTMGALAFVPNVYWLLVMRFFTGVLSGYIPNATALIAYQAPREKSGWAIGTLATGAIAGNLIGPLMGGILAELLGMKNVFIITGMILFITLLLTIFLVKETFEPVEKKDLMSTKEILGQSTRRSVLFGLFFTSLILQLGMTSISPILTLYIRELSTDTGSVLFLSGLIVSVAGVSAVISSPYLGRLGDRIGNHKILLLGLVFSFCCFIPMGLVTAPWQLGVLRFLLGFSTGALMPSVNTLISKITPPEGVSRIFGYNQMFNNFGQVLGPLVGSAVAQAYSYSAVFFVTAGFVLLNIFLSLFNFRHDLKHQDIG</sequence>